<gene>
    <name evidence="2" type="ORF">CYNAS_LOCUS8021</name>
</gene>
<evidence type="ECO:0008006" key="4">
    <source>
        <dbReference type="Google" id="ProtNLM"/>
    </source>
</evidence>
<accession>A0AA36GPV2</accession>
<dbReference type="InterPro" id="IPR005331">
    <property type="entry name" value="Sulfotransferase"/>
</dbReference>
<organism evidence="2 3">
    <name type="scientific">Cylicocyclus nassatus</name>
    <name type="common">Nematode worm</name>
    <dbReference type="NCBI Taxonomy" id="53992"/>
    <lineage>
        <taxon>Eukaryota</taxon>
        <taxon>Metazoa</taxon>
        <taxon>Ecdysozoa</taxon>
        <taxon>Nematoda</taxon>
        <taxon>Chromadorea</taxon>
        <taxon>Rhabditida</taxon>
        <taxon>Rhabditina</taxon>
        <taxon>Rhabditomorpha</taxon>
        <taxon>Strongyloidea</taxon>
        <taxon>Strongylidae</taxon>
        <taxon>Cylicocyclus</taxon>
    </lineage>
</organism>
<dbReference type="InterPro" id="IPR007669">
    <property type="entry name" value="Chst-1-like"/>
</dbReference>
<dbReference type="PANTHER" id="PTHR22900">
    <property type="entry name" value="PROTEIN CBG14245-RELATED"/>
    <property type="match status" value="1"/>
</dbReference>
<keyword evidence="1" id="KW-0732">Signal</keyword>
<keyword evidence="3" id="KW-1185">Reference proteome</keyword>
<dbReference type="Pfam" id="PF03567">
    <property type="entry name" value="Sulfotransfer_2"/>
    <property type="match status" value="1"/>
</dbReference>
<dbReference type="GO" id="GO:1902884">
    <property type="term" value="P:positive regulation of response to oxidative stress"/>
    <property type="evidence" value="ECO:0007669"/>
    <property type="project" value="InterPro"/>
</dbReference>
<dbReference type="GO" id="GO:0047756">
    <property type="term" value="F:chondroitin 4-sulfotransferase activity"/>
    <property type="evidence" value="ECO:0007669"/>
    <property type="project" value="InterPro"/>
</dbReference>
<proteinExistence type="predicted"/>
<feature type="signal peptide" evidence="1">
    <location>
        <begin position="1"/>
        <end position="24"/>
    </location>
</feature>
<evidence type="ECO:0000313" key="2">
    <source>
        <dbReference type="EMBL" id="CAJ0596038.1"/>
    </source>
</evidence>
<name>A0AA36GPV2_CYLNA</name>
<reference evidence="2" key="1">
    <citation type="submission" date="2023-07" db="EMBL/GenBank/DDBJ databases">
        <authorList>
            <consortium name="CYATHOMIX"/>
        </authorList>
    </citation>
    <scope>NUCLEOTIDE SEQUENCE</scope>
    <source>
        <strain evidence="2">N/A</strain>
    </source>
</reference>
<dbReference type="GO" id="GO:0016020">
    <property type="term" value="C:membrane"/>
    <property type="evidence" value="ECO:0007669"/>
    <property type="project" value="InterPro"/>
</dbReference>
<dbReference type="Proteomes" id="UP001176961">
    <property type="component" value="Unassembled WGS sequence"/>
</dbReference>
<dbReference type="AlphaFoldDB" id="A0AA36GPV2"/>
<sequence>MLPLRRREMLLILLSLFMFYSLLSEICTRNSRDSEDVSYAQKLCLGKTPSACIPPLQTFPAAYKTANPYHLLACTIQKNFSTMLTAIICYLYNETAFIENGRIISQELYFERFCKDSNEYWSLSAISQKLDTDLRIWTKLAVIRDPFERFVSGFADKCLKRREWEGFPLRCGGCTTNLTCFMEKLYYKMMQWRPDSDKRDFDANHFFPQSWRCEFNSHLSDYHILQYNTFNPSKLVRNLLAILKEQNVSDFSIDYIERSVFYARTNHSTMGTVEQEETRRSILSNSYLLDLLIKMFYYDFVLFGFPFPVANQVSNYV</sequence>
<dbReference type="PANTHER" id="PTHR22900:SF13">
    <property type="entry name" value="CARBOHYDRATE SULFOTRANSFERASE-RELATED"/>
    <property type="match status" value="1"/>
</dbReference>
<feature type="chain" id="PRO_5041276475" description="Sulfotransferase" evidence="1">
    <location>
        <begin position="25"/>
        <end position="317"/>
    </location>
</feature>
<comment type="caution">
    <text evidence="2">The sequence shown here is derived from an EMBL/GenBank/DDBJ whole genome shotgun (WGS) entry which is preliminary data.</text>
</comment>
<evidence type="ECO:0000313" key="3">
    <source>
        <dbReference type="Proteomes" id="UP001176961"/>
    </source>
</evidence>
<dbReference type="GO" id="GO:0050650">
    <property type="term" value="P:chondroitin sulfate proteoglycan biosynthetic process"/>
    <property type="evidence" value="ECO:0007669"/>
    <property type="project" value="InterPro"/>
</dbReference>
<dbReference type="EMBL" id="CATQJL010000112">
    <property type="protein sequence ID" value="CAJ0596038.1"/>
    <property type="molecule type" value="Genomic_DNA"/>
</dbReference>
<evidence type="ECO:0000256" key="1">
    <source>
        <dbReference type="SAM" id="SignalP"/>
    </source>
</evidence>
<protein>
    <recommendedName>
        <fullName evidence="4">Sulfotransferase</fullName>
    </recommendedName>
</protein>